<keyword evidence="12" id="KW-0511">Multifunctional enzyme</keyword>
<evidence type="ECO:0000256" key="12">
    <source>
        <dbReference type="ARBA" id="ARBA00023268"/>
    </source>
</evidence>
<dbReference type="SUPFAM" id="SSF52096">
    <property type="entry name" value="ClpP/crotonase"/>
    <property type="match status" value="1"/>
</dbReference>
<comment type="pathway">
    <text evidence="2">Lipid metabolism; fatty acid beta-oxidation.</text>
</comment>
<dbReference type="Gene3D" id="3.90.226.10">
    <property type="entry name" value="2-enoyl-CoA Hydratase, Chain A, domain 1"/>
    <property type="match status" value="1"/>
</dbReference>
<dbReference type="Gene3D" id="1.10.1040.50">
    <property type="match status" value="1"/>
</dbReference>
<dbReference type="STRING" id="289370.SAMN05216602_2101"/>
<dbReference type="InterPro" id="IPR018376">
    <property type="entry name" value="Enoyl-CoA_hyd/isom_CS"/>
</dbReference>
<gene>
    <name evidence="17" type="ORF">SAMN05216602_2101</name>
</gene>
<feature type="domain" description="3-hydroxyacyl-CoA dehydrogenase C-terminal" evidence="15">
    <location>
        <begin position="474"/>
        <end position="565"/>
    </location>
</feature>
<evidence type="ECO:0000256" key="1">
    <source>
        <dbReference type="ARBA" id="ARBA00004275"/>
    </source>
</evidence>
<dbReference type="GO" id="GO:0004300">
    <property type="term" value="F:enoyl-CoA hydratase activity"/>
    <property type="evidence" value="ECO:0007669"/>
    <property type="project" value="UniProtKB-ARBA"/>
</dbReference>
<dbReference type="InterPro" id="IPR006176">
    <property type="entry name" value="3-OHacyl-CoA_DH_NAD-bd"/>
</dbReference>
<name>A0A1I3JVU5_9GAMM</name>
<dbReference type="UniPathway" id="UPA00659"/>
<sequence length="692" mass="74911">MNSIVILRHEGEIALLLIDNPPVNALSRQVREQLLECLHAALADDAVTALVIACEGKTFVAGADIKEFDLPLQPPQLPDVLALIENAAKPVVAAVQGSAFGGGLELALACHYRIAERGAQFALPEVSLGLIPGAGGTQRLPRLCGMPVALEMVVGGERVGGERALQLGLIDRLVADELRAGAIALAREVAGQPPRRLSEQQVPGYDSTVFRERATQLLRKLPGQEAPPLALEALEQAARLPFDAGMAHEREVFIARRQSRQAHALRHVFFAERDLASRARALGKRAPTRPIEQVAVIGAGMMGSGIALCLANAGLPTLLIDTQEQALQRGRSVVEGYFQGSVEKGKLDADEAARRTALIGFATSLERVADADLIIEAVFEDLAIKQDVFRQLDQFAKPGAILATNTSYLDVTAIASATTRPGEVIGMHFFSPAQVMKLLEVVRTPQVAPEVLASVLQLGARLGKTAIAVGNCYGFVGNRLLAVREREAGFLLEEGASPQDVDRVIRGFGFPMGPFELRDLSGVDIAWRNRQARELSEAERRCDLIEQLHAAGRLGQKSGAGYYRYEQGQRRGAEDEFVSDLLAEHRRRRGITPRSIGDDEILQRCLFVMINEAAHLLEQGIVDSANDIDLVWLHGYGFPRYKGGLLYHADEVGLATVASALDGWRAAFPERGIEVAPLLRRLAEQGGSFTRG</sequence>
<keyword evidence="6" id="KW-0560">Oxidoreductase</keyword>
<evidence type="ECO:0000256" key="3">
    <source>
        <dbReference type="ARBA" id="ARBA00008750"/>
    </source>
</evidence>
<dbReference type="InterPro" id="IPR001753">
    <property type="entry name" value="Enoyl-CoA_hydra/iso"/>
</dbReference>
<evidence type="ECO:0000256" key="4">
    <source>
        <dbReference type="ARBA" id="ARBA00022832"/>
    </source>
</evidence>
<dbReference type="FunFam" id="3.40.50.720:FF:000009">
    <property type="entry name" value="Fatty oxidation complex, alpha subunit"/>
    <property type="match status" value="1"/>
</dbReference>
<dbReference type="FunFam" id="1.10.1040.50:FF:000006">
    <property type="entry name" value="Peroxisomal bifunctional enzyme"/>
    <property type="match status" value="1"/>
</dbReference>
<evidence type="ECO:0000256" key="14">
    <source>
        <dbReference type="RuleBase" id="RU003707"/>
    </source>
</evidence>
<reference evidence="18" key="1">
    <citation type="submission" date="2016-10" db="EMBL/GenBank/DDBJ databases">
        <authorList>
            <person name="Varghese N."/>
            <person name="Submissions S."/>
        </authorList>
    </citation>
    <scope>NUCLEOTIDE SEQUENCE [LARGE SCALE GENOMIC DNA]</scope>
    <source>
        <strain evidence="18">LMG 22563</strain>
    </source>
</reference>
<evidence type="ECO:0000259" key="16">
    <source>
        <dbReference type="Pfam" id="PF02737"/>
    </source>
</evidence>
<keyword evidence="4" id="KW-0276">Fatty acid metabolism</keyword>
<dbReference type="EMBL" id="FORC01000002">
    <property type="protein sequence ID" value="SFI64382.1"/>
    <property type="molecule type" value="Genomic_DNA"/>
</dbReference>
<dbReference type="PANTHER" id="PTHR23309:SF51">
    <property type="entry name" value="3-HYDROXYACYL-COA DEHYDROGENASE-RELATED"/>
    <property type="match status" value="1"/>
</dbReference>
<accession>A0A1I3JVU5</accession>
<dbReference type="GO" id="GO:0070403">
    <property type="term" value="F:NAD+ binding"/>
    <property type="evidence" value="ECO:0007669"/>
    <property type="project" value="InterPro"/>
</dbReference>
<dbReference type="Pfam" id="PF00378">
    <property type="entry name" value="ECH_1"/>
    <property type="match status" value="1"/>
</dbReference>
<keyword evidence="10" id="KW-0413">Isomerase</keyword>
<evidence type="ECO:0000256" key="5">
    <source>
        <dbReference type="ARBA" id="ARBA00022963"/>
    </source>
</evidence>
<dbReference type="CDD" id="cd06558">
    <property type="entry name" value="crotonase-like"/>
    <property type="match status" value="1"/>
</dbReference>
<evidence type="ECO:0000256" key="9">
    <source>
        <dbReference type="ARBA" id="ARBA00023140"/>
    </source>
</evidence>
<dbReference type="GO" id="GO:0003857">
    <property type="term" value="F:(3S)-3-hydroxyacyl-CoA dehydrogenase (NAD+) activity"/>
    <property type="evidence" value="ECO:0007669"/>
    <property type="project" value="UniProtKB-EC"/>
</dbReference>
<dbReference type="Pfam" id="PF02737">
    <property type="entry name" value="3HCDH_N"/>
    <property type="match status" value="1"/>
</dbReference>
<evidence type="ECO:0000256" key="8">
    <source>
        <dbReference type="ARBA" id="ARBA00023098"/>
    </source>
</evidence>
<feature type="domain" description="3-hydroxyacyl-CoA dehydrogenase C-terminal" evidence="15">
    <location>
        <begin position="601"/>
        <end position="686"/>
    </location>
</feature>
<keyword evidence="9" id="KW-0576">Peroxisome</keyword>
<evidence type="ECO:0000259" key="15">
    <source>
        <dbReference type="Pfam" id="PF00725"/>
    </source>
</evidence>
<dbReference type="InterPro" id="IPR008927">
    <property type="entry name" value="6-PGluconate_DH-like_C_sf"/>
</dbReference>
<comment type="catalytic activity">
    <reaction evidence="13">
        <text>a (3S)-3-hydroxyacyl-CoA + NAD(+) = a 3-oxoacyl-CoA + NADH + H(+)</text>
        <dbReference type="Rhea" id="RHEA:22432"/>
        <dbReference type="ChEBI" id="CHEBI:15378"/>
        <dbReference type="ChEBI" id="CHEBI:57318"/>
        <dbReference type="ChEBI" id="CHEBI:57540"/>
        <dbReference type="ChEBI" id="CHEBI:57945"/>
        <dbReference type="ChEBI" id="CHEBI:90726"/>
        <dbReference type="EC" id="1.1.1.35"/>
    </reaction>
</comment>
<dbReference type="GO" id="GO:0016853">
    <property type="term" value="F:isomerase activity"/>
    <property type="evidence" value="ECO:0007669"/>
    <property type="project" value="UniProtKB-KW"/>
</dbReference>
<dbReference type="Proteomes" id="UP000183018">
    <property type="component" value="Unassembled WGS sequence"/>
</dbReference>
<comment type="subcellular location">
    <subcellularLocation>
        <location evidence="1">Peroxisome</location>
    </subcellularLocation>
</comment>
<dbReference type="SUPFAM" id="SSF48179">
    <property type="entry name" value="6-phosphogluconate dehydrogenase C-terminal domain-like"/>
    <property type="match status" value="2"/>
</dbReference>
<dbReference type="PROSITE" id="PS00166">
    <property type="entry name" value="ENOYL_COA_HYDRATASE"/>
    <property type="match status" value="1"/>
</dbReference>
<keyword evidence="8" id="KW-0443">Lipid metabolism</keyword>
<evidence type="ECO:0000256" key="13">
    <source>
        <dbReference type="ARBA" id="ARBA00049556"/>
    </source>
</evidence>
<protein>
    <submittedName>
        <fullName evidence="17">Short chain enoyl-CoA hydratase /3-hydroxyacyl-CoA dehydrogenase</fullName>
    </submittedName>
</protein>
<keyword evidence="11" id="KW-0456">Lyase</keyword>
<dbReference type="Gene3D" id="3.40.50.720">
    <property type="entry name" value="NAD(P)-binding Rossmann-like Domain"/>
    <property type="match status" value="1"/>
</dbReference>
<dbReference type="SUPFAM" id="SSF51735">
    <property type="entry name" value="NAD(P)-binding Rossmann-fold domains"/>
    <property type="match status" value="1"/>
</dbReference>
<dbReference type="Pfam" id="PF00725">
    <property type="entry name" value="3HCDH"/>
    <property type="match status" value="2"/>
</dbReference>
<dbReference type="PANTHER" id="PTHR23309">
    <property type="entry name" value="3-HYDROXYACYL-COA DEHYROGENASE"/>
    <property type="match status" value="1"/>
</dbReference>
<evidence type="ECO:0000256" key="2">
    <source>
        <dbReference type="ARBA" id="ARBA00005005"/>
    </source>
</evidence>
<evidence type="ECO:0000313" key="18">
    <source>
        <dbReference type="Proteomes" id="UP000183018"/>
    </source>
</evidence>
<dbReference type="OrthoDB" id="5389341at2"/>
<dbReference type="GO" id="GO:0006635">
    <property type="term" value="P:fatty acid beta-oxidation"/>
    <property type="evidence" value="ECO:0007669"/>
    <property type="project" value="UniProtKB-UniPathway"/>
</dbReference>
<evidence type="ECO:0000313" key="17">
    <source>
        <dbReference type="EMBL" id="SFI64382.1"/>
    </source>
</evidence>
<evidence type="ECO:0000256" key="6">
    <source>
        <dbReference type="ARBA" id="ARBA00023002"/>
    </source>
</evidence>
<feature type="domain" description="3-hydroxyacyl-CoA dehydrogenase NAD binding" evidence="16">
    <location>
        <begin position="293"/>
        <end position="471"/>
    </location>
</feature>
<keyword evidence="5" id="KW-0442">Lipid degradation</keyword>
<dbReference type="InterPro" id="IPR029045">
    <property type="entry name" value="ClpP/crotonase-like_dom_sf"/>
</dbReference>
<evidence type="ECO:0000256" key="7">
    <source>
        <dbReference type="ARBA" id="ARBA00023027"/>
    </source>
</evidence>
<keyword evidence="7" id="KW-0520">NAD</keyword>
<dbReference type="AlphaFoldDB" id="A0A1I3JVU5"/>
<comment type="similarity">
    <text evidence="14">Belongs to the enoyl-CoA hydratase/isomerase family.</text>
</comment>
<organism evidence="17 18">
    <name type="scientific">Phytopseudomonas argentinensis</name>
    <dbReference type="NCBI Taxonomy" id="289370"/>
    <lineage>
        <taxon>Bacteria</taxon>
        <taxon>Pseudomonadati</taxon>
        <taxon>Pseudomonadota</taxon>
        <taxon>Gammaproteobacteria</taxon>
        <taxon>Pseudomonadales</taxon>
        <taxon>Pseudomonadaceae</taxon>
        <taxon>Phytopseudomonas</taxon>
    </lineage>
</organism>
<evidence type="ECO:0000256" key="11">
    <source>
        <dbReference type="ARBA" id="ARBA00023239"/>
    </source>
</evidence>
<dbReference type="RefSeq" id="WP_074882915.1">
    <property type="nucleotide sequence ID" value="NZ_FORC01000002.1"/>
</dbReference>
<dbReference type="InterPro" id="IPR006108">
    <property type="entry name" value="3HC_DH_C"/>
</dbReference>
<evidence type="ECO:0000256" key="10">
    <source>
        <dbReference type="ARBA" id="ARBA00023235"/>
    </source>
</evidence>
<proteinExistence type="inferred from homology"/>
<keyword evidence="18" id="KW-1185">Reference proteome</keyword>
<comment type="similarity">
    <text evidence="3">In the N-terminal section; belongs to the enoyl-CoA hydratase/isomerase family.</text>
</comment>
<dbReference type="InterPro" id="IPR036291">
    <property type="entry name" value="NAD(P)-bd_dom_sf"/>
</dbReference>